<dbReference type="PANTHER" id="PTHR24287:SF1">
    <property type="entry name" value="P450, PUTATIVE (EUROFUNG)-RELATED"/>
    <property type="match status" value="1"/>
</dbReference>
<keyword evidence="3 8" id="KW-0349">Heme</keyword>
<dbReference type="Gene3D" id="1.10.630.10">
    <property type="entry name" value="Cytochrome P450"/>
    <property type="match status" value="1"/>
</dbReference>
<dbReference type="STRING" id="1276538.A0A1X7RK46"/>
<dbReference type="PRINTS" id="PR00385">
    <property type="entry name" value="P450"/>
</dbReference>
<evidence type="ECO:0000256" key="7">
    <source>
        <dbReference type="ARBA" id="ARBA00023033"/>
    </source>
</evidence>
<dbReference type="InterPro" id="IPR001128">
    <property type="entry name" value="Cyt_P450"/>
</dbReference>
<evidence type="ECO:0000313" key="9">
    <source>
        <dbReference type="EMBL" id="SMQ47794.1"/>
    </source>
</evidence>
<keyword evidence="6 8" id="KW-0408">Iron</keyword>
<dbReference type="PANTHER" id="PTHR24287">
    <property type="entry name" value="P450, PUTATIVE (EUROFUNG)-RELATED"/>
    <property type="match status" value="1"/>
</dbReference>
<dbReference type="GO" id="GO:0004497">
    <property type="term" value="F:monooxygenase activity"/>
    <property type="evidence" value="ECO:0007669"/>
    <property type="project" value="UniProtKB-KW"/>
</dbReference>
<keyword evidence="4 8" id="KW-0479">Metal-binding</keyword>
<evidence type="ECO:0000256" key="2">
    <source>
        <dbReference type="ARBA" id="ARBA00010617"/>
    </source>
</evidence>
<gene>
    <name evidence="9" type="ORF">ZT3D7_G2942</name>
</gene>
<dbReference type="InterPro" id="IPR036396">
    <property type="entry name" value="Cyt_P450_sf"/>
</dbReference>
<dbReference type="GO" id="GO:0016705">
    <property type="term" value="F:oxidoreductase activity, acting on paired donors, with incorporation or reduction of molecular oxygen"/>
    <property type="evidence" value="ECO:0007669"/>
    <property type="project" value="InterPro"/>
</dbReference>
<dbReference type="PRINTS" id="PR00463">
    <property type="entry name" value="EP450I"/>
</dbReference>
<dbReference type="InterPro" id="IPR047146">
    <property type="entry name" value="Cyt_P450_E_CYP52_fungi"/>
</dbReference>
<proteinExistence type="inferred from homology"/>
<keyword evidence="7" id="KW-0503">Monooxygenase</keyword>
<dbReference type="AlphaFoldDB" id="A0A1X7RK46"/>
<evidence type="ECO:0000256" key="3">
    <source>
        <dbReference type="ARBA" id="ARBA00022617"/>
    </source>
</evidence>
<evidence type="ECO:0000256" key="1">
    <source>
        <dbReference type="ARBA" id="ARBA00001971"/>
    </source>
</evidence>
<accession>A0A1X7RK46</accession>
<organism evidence="9 10">
    <name type="scientific">Zymoseptoria tritici (strain ST99CH_3D7)</name>
    <dbReference type="NCBI Taxonomy" id="1276538"/>
    <lineage>
        <taxon>Eukaryota</taxon>
        <taxon>Fungi</taxon>
        <taxon>Dikarya</taxon>
        <taxon>Ascomycota</taxon>
        <taxon>Pezizomycotina</taxon>
        <taxon>Dothideomycetes</taxon>
        <taxon>Dothideomycetidae</taxon>
        <taxon>Mycosphaerellales</taxon>
        <taxon>Mycosphaerellaceae</taxon>
        <taxon>Zymoseptoria</taxon>
    </lineage>
</organism>
<sequence length="530" mass="60641">MWASFYATIIGALVYWFFQRSRVKATHERIVQREGCLPLRCLQHKWYPPFGLDKLRKVTEAEKIKTYPLLMLGDHERYGDTYAQWGGSVYTVITRDPRNIRAMLSRQFKSFEIGSGRHGCVRPLLGDGIFTQDGSKWEASRKLLAPMIQRPTLPELNLVERHFQLLRNAMTSGLVSDRGPLVSPVAVNMKDLLLDLSLKLTTEFLLGKDLDSKMAPASSTQWTDDFAAEFNVAFKWISKRERLKAFYWLIDSVQFRKSCDVAQRLVDEAVCHAQELRKSRKLSGESYVALDSLLHQEGDHETVRDQFMNLLLAGRDTSGALLCWAFYALSREPQVLIKMRKEIESMVGTDGRAPTKSELNSMTILDQFVTETLRLFPPIPLNGRFSTEDTFLPHGGGEDGEAPILIPKRTLIAFSTFATHRSEDLYGRDASRFNIGRWEDHTKEQRMVDWSYHPFLGGPRKCLGERFAITEAKYLICRALQHFQEIIPIDEDGNTLAFRSDGAWVDDVKYHVGLTMMPDAGLWLRFVPAF</sequence>
<evidence type="ECO:0008006" key="11">
    <source>
        <dbReference type="Google" id="ProtNLM"/>
    </source>
</evidence>
<evidence type="ECO:0000256" key="8">
    <source>
        <dbReference type="PIRSR" id="PIRSR602401-1"/>
    </source>
</evidence>
<evidence type="ECO:0000256" key="5">
    <source>
        <dbReference type="ARBA" id="ARBA00023002"/>
    </source>
</evidence>
<dbReference type="SUPFAM" id="SSF48264">
    <property type="entry name" value="Cytochrome P450"/>
    <property type="match status" value="1"/>
</dbReference>
<dbReference type="InterPro" id="IPR002401">
    <property type="entry name" value="Cyt_P450_E_grp-I"/>
</dbReference>
<reference evidence="9 10" key="1">
    <citation type="submission" date="2016-06" db="EMBL/GenBank/DDBJ databases">
        <authorList>
            <person name="Kjaerup R.B."/>
            <person name="Dalgaard T.S."/>
            <person name="Juul-Madsen H.R."/>
        </authorList>
    </citation>
    <scope>NUCLEOTIDE SEQUENCE [LARGE SCALE GENOMIC DNA]</scope>
</reference>
<keyword evidence="10" id="KW-1185">Reference proteome</keyword>
<dbReference type="Pfam" id="PF00067">
    <property type="entry name" value="p450"/>
    <property type="match status" value="1"/>
</dbReference>
<dbReference type="Proteomes" id="UP000215127">
    <property type="component" value="Chromosome 2"/>
</dbReference>
<dbReference type="EMBL" id="LT853693">
    <property type="protein sequence ID" value="SMQ47794.1"/>
    <property type="molecule type" value="Genomic_DNA"/>
</dbReference>
<comment type="cofactor">
    <cofactor evidence="1 8">
        <name>heme</name>
        <dbReference type="ChEBI" id="CHEBI:30413"/>
    </cofactor>
</comment>
<feature type="binding site" description="axial binding residue" evidence="8">
    <location>
        <position position="462"/>
    </location>
    <ligand>
        <name>heme</name>
        <dbReference type="ChEBI" id="CHEBI:30413"/>
    </ligand>
    <ligandPart>
        <name>Fe</name>
        <dbReference type="ChEBI" id="CHEBI:18248"/>
    </ligandPart>
</feature>
<evidence type="ECO:0000256" key="6">
    <source>
        <dbReference type="ARBA" id="ARBA00023004"/>
    </source>
</evidence>
<name>A0A1X7RK46_ZYMT9</name>
<comment type="similarity">
    <text evidence="2">Belongs to the cytochrome P450 family.</text>
</comment>
<protein>
    <recommendedName>
        <fullName evidence="11">Cytochrome P450</fullName>
    </recommendedName>
</protein>
<dbReference type="GO" id="GO:0005506">
    <property type="term" value="F:iron ion binding"/>
    <property type="evidence" value="ECO:0007669"/>
    <property type="project" value="InterPro"/>
</dbReference>
<evidence type="ECO:0000256" key="4">
    <source>
        <dbReference type="ARBA" id="ARBA00022723"/>
    </source>
</evidence>
<keyword evidence="5" id="KW-0560">Oxidoreductase</keyword>
<evidence type="ECO:0000313" key="10">
    <source>
        <dbReference type="Proteomes" id="UP000215127"/>
    </source>
</evidence>
<dbReference type="GO" id="GO:0020037">
    <property type="term" value="F:heme binding"/>
    <property type="evidence" value="ECO:0007669"/>
    <property type="project" value="InterPro"/>
</dbReference>